<dbReference type="SUPFAM" id="SSF53067">
    <property type="entry name" value="Actin-like ATPase domain"/>
    <property type="match status" value="1"/>
</dbReference>
<evidence type="ECO:0000256" key="5">
    <source>
        <dbReference type="SAM" id="Phobius"/>
    </source>
</evidence>
<dbReference type="GO" id="GO:0006096">
    <property type="term" value="P:glycolytic process"/>
    <property type="evidence" value="ECO:0007669"/>
    <property type="project" value="UniProtKB-UniRule"/>
</dbReference>
<dbReference type="GO" id="GO:0005524">
    <property type="term" value="F:ATP binding"/>
    <property type="evidence" value="ECO:0007669"/>
    <property type="project" value="UniProtKB-UniRule"/>
</dbReference>
<keyword evidence="1 3" id="KW-0808">Transferase</keyword>
<dbReference type="Proteomes" id="UP000093080">
    <property type="component" value="Unassembled WGS sequence"/>
</dbReference>
<dbReference type="GO" id="GO:0004340">
    <property type="term" value="F:glucokinase activity"/>
    <property type="evidence" value="ECO:0007669"/>
    <property type="project" value="UniProtKB-UniRule"/>
</dbReference>
<dbReference type="InterPro" id="IPR050201">
    <property type="entry name" value="Bacterial_glucokinase"/>
</dbReference>
<dbReference type="PANTHER" id="PTHR47690">
    <property type="entry name" value="GLUCOKINASE"/>
    <property type="match status" value="1"/>
</dbReference>
<dbReference type="CDD" id="cd24008">
    <property type="entry name" value="ASKHA_NBD_GLK"/>
    <property type="match status" value="1"/>
</dbReference>
<evidence type="ECO:0000256" key="2">
    <source>
        <dbReference type="ARBA" id="ARBA00022777"/>
    </source>
</evidence>
<evidence type="ECO:0000256" key="3">
    <source>
        <dbReference type="HAMAP-Rule" id="MF_00524"/>
    </source>
</evidence>
<organism evidence="6 7">
    <name type="scientific">Dissulfuribacter thermophilus</name>
    <dbReference type="NCBI Taxonomy" id="1156395"/>
    <lineage>
        <taxon>Bacteria</taxon>
        <taxon>Pseudomonadati</taxon>
        <taxon>Thermodesulfobacteriota</taxon>
        <taxon>Dissulfuribacteria</taxon>
        <taxon>Dissulfuribacterales</taxon>
        <taxon>Dissulfuribacteraceae</taxon>
        <taxon>Dissulfuribacter</taxon>
    </lineage>
</organism>
<dbReference type="Gene3D" id="3.30.420.40">
    <property type="match status" value="1"/>
</dbReference>
<keyword evidence="3" id="KW-0963">Cytoplasm</keyword>
<keyword evidence="5" id="KW-1133">Transmembrane helix</keyword>
<dbReference type="NCBIfam" id="TIGR00749">
    <property type="entry name" value="glk"/>
    <property type="match status" value="1"/>
</dbReference>
<dbReference type="STRING" id="1156395.DBT_2068"/>
<protein>
    <recommendedName>
        <fullName evidence="3">Glucokinase</fullName>
        <ecNumber evidence="3">2.7.1.2</ecNumber>
    </recommendedName>
    <alternativeName>
        <fullName evidence="3">Glucose kinase</fullName>
    </alternativeName>
</protein>
<dbReference type="AlphaFoldDB" id="A0A1B9F3M1"/>
<keyword evidence="3" id="KW-0067">ATP-binding</keyword>
<dbReference type="InterPro" id="IPR003836">
    <property type="entry name" value="Glucokinase"/>
</dbReference>
<comment type="catalytic activity">
    <reaction evidence="3">
        <text>D-glucose + ATP = D-glucose 6-phosphate + ADP + H(+)</text>
        <dbReference type="Rhea" id="RHEA:17825"/>
        <dbReference type="ChEBI" id="CHEBI:4167"/>
        <dbReference type="ChEBI" id="CHEBI:15378"/>
        <dbReference type="ChEBI" id="CHEBI:30616"/>
        <dbReference type="ChEBI" id="CHEBI:61548"/>
        <dbReference type="ChEBI" id="CHEBI:456216"/>
        <dbReference type="EC" id="2.7.1.2"/>
    </reaction>
</comment>
<dbReference type="InterPro" id="IPR043129">
    <property type="entry name" value="ATPase_NBD"/>
</dbReference>
<evidence type="ECO:0000313" key="7">
    <source>
        <dbReference type="Proteomes" id="UP000093080"/>
    </source>
</evidence>
<proteinExistence type="inferred from homology"/>
<feature type="transmembrane region" description="Helical" evidence="5">
    <location>
        <begin position="285"/>
        <end position="305"/>
    </location>
</feature>
<name>A0A1B9F3M1_9BACT</name>
<accession>A0A1B9F3M1</accession>
<evidence type="ECO:0000313" key="6">
    <source>
        <dbReference type="EMBL" id="OCC14526.1"/>
    </source>
</evidence>
<dbReference type="Pfam" id="PF02685">
    <property type="entry name" value="Glucokinase"/>
    <property type="match status" value="1"/>
</dbReference>
<dbReference type="EC" id="2.7.1.2" evidence="3"/>
<dbReference type="PANTHER" id="PTHR47690:SF1">
    <property type="entry name" value="GLUCOKINASE"/>
    <property type="match status" value="1"/>
</dbReference>
<gene>
    <name evidence="3" type="primary">glk</name>
    <name evidence="6" type="ORF">DBT_2068</name>
</gene>
<dbReference type="EMBL" id="MAGO01000011">
    <property type="protein sequence ID" value="OCC14526.1"/>
    <property type="molecule type" value="Genomic_DNA"/>
</dbReference>
<dbReference type="OrthoDB" id="257751at2"/>
<dbReference type="HAMAP" id="MF_00524">
    <property type="entry name" value="Glucokinase"/>
    <property type="match status" value="1"/>
</dbReference>
<evidence type="ECO:0000256" key="1">
    <source>
        <dbReference type="ARBA" id="ARBA00022679"/>
    </source>
</evidence>
<comment type="caution">
    <text evidence="6">The sequence shown here is derived from an EMBL/GenBank/DDBJ whole genome shotgun (WGS) entry which is preliminary data.</text>
</comment>
<keyword evidence="3" id="KW-0324">Glycolysis</keyword>
<dbReference type="PATRIC" id="fig|1156395.6.peg.2092"/>
<keyword evidence="5" id="KW-0472">Membrane</keyword>
<keyword evidence="3" id="KW-0547">Nucleotide-binding</keyword>
<dbReference type="GO" id="GO:0005536">
    <property type="term" value="F:D-glucose binding"/>
    <property type="evidence" value="ECO:0007669"/>
    <property type="project" value="InterPro"/>
</dbReference>
<sequence>MIIVADVGGTNTRLALFKGGRIEEIKIYPSNSFRSFEEILSEYLKTIGHYDCEAISIGIAGTVSGSKANCVNLSWGIEIEALQMAFDIPKVVLMNDFEAAAWGVIALSTSDLLKVGGKETRANSPRAILGAGTGLGEAIIIPCNNQRFHVLPTEGGHTEFAPCDETEWHLFQFLKEKYGHVSIERVVSGPGLKDIFLFLSGNEVSPQTVVELALQKRDENAMKALEIFIKNYGKEAANLALKSLAFGGVYIAGGIAPKIKEVFAEFGFRDAFEDKGRMKAIVRDIPVFIVLHPYLGLLGAGIRLIHVPT</sequence>
<dbReference type="Gene3D" id="3.40.367.20">
    <property type="match status" value="1"/>
</dbReference>
<feature type="binding site" evidence="3">
    <location>
        <begin position="5"/>
        <end position="10"/>
    </location>
    <ligand>
        <name>ATP</name>
        <dbReference type="ChEBI" id="CHEBI:30616"/>
    </ligand>
</feature>
<dbReference type="RefSeq" id="WP_067619862.1">
    <property type="nucleotide sequence ID" value="NZ_MAGO01000011.1"/>
</dbReference>
<evidence type="ECO:0000256" key="4">
    <source>
        <dbReference type="RuleBase" id="RU004046"/>
    </source>
</evidence>
<keyword evidence="7" id="KW-1185">Reference proteome</keyword>
<comment type="similarity">
    <text evidence="3 4">Belongs to the bacterial glucokinase family.</text>
</comment>
<keyword evidence="5" id="KW-0812">Transmembrane</keyword>
<dbReference type="GO" id="GO:0005829">
    <property type="term" value="C:cytosol"/>
    <property type="evidence" value="ECO:0007669"/>
    <property type="project" value="TreeGrafter"/>
</dbReference>
<reference evidence="6 7" key="1">
    <citation type="submission" date="2016-06" db="EMBL/GenBank/DDBJ databases">
        <title>Respiratory ammonification of nitrate coupled to the oxidation of elemental sulfur in deep-sea autotrophic thermophilic bacteria.</title>
        <authorList>
            <person name="Slobodkina G.B."/>
            <person name="Mardanov A.V."/>
            <person name="Ravin N.V."/>
            <person name="Frolova A.A."/>
            <person name="Viryasiv M.B."/>
            <person name="Chernyh N.A."/>
            <person name="Bonch-Osmolovskaya E.A."/>
            <person name="Slobodkin A.I."/>
        </authorList>
    </citation>
    <scope>NUCLEOTIDE SEQUENCE [LARGE SCALE GENOMIC DNA]</scope>
    <source>
        <strain evidence="6 7">S69</strain>
    </source>
</reference>
<keyword evidence="2 3" id="KW-0418">Kinase</keyword>
<comment type="subcellular location">
    <subcellularLocation>
        <location evidence="3">Cytoplasm</location>
    </subcellularLocation>
</comment>